<keyword evidence="1" id="KW-1133">Transmembrane helix</keyword>
<evidence type="ECO:0000313" key="2">
    <source>
        <dbReference type="Proteomes" id="UP000887540"/>
    </source>
</evidence>
<evidence type="ECO:0000313" key="3">
    <source>
        <dbReference type="WBParaSite" id="ACRNAN_scaffold1340.g12121.t1"/>
    </source>
</evidence>
<feature type="transmembrane region" description="Helical" evidence="1">
    <location>
        <begin position="184"/>
        <end position="210"/>
    </location>
</feature>
<keyword evidence="1" id="KW-0812">Transmembrane</keyword>
<proteinExistence type="predicted"/>
<evidence type="ECO:0000256" key="1">
    <source>
        <dbReference type="SAM" id="Phobius"/>
    </source>
</evidence>
<feature type="transmembrane region" description="Helical" evidence="1">
    <location>
        <begin position="77"/>
        <end position="98"/>
    </location>
</feature>
<dbReference type="Proteomes" id="UP000887540">
    <property type="component" value="Unplaced"/>
</dbReference>
<keyword evidence="2" id="KW-1185">Reference proteome</keyword>
<accession>A0A914CS66</accession>
<dbReference type="WBParaSite" id="ACRNAN_scaffold1340.g12121.t1">
    <property type="protein sequence ID" value="ACRNAN_scaffold1340.g12121.t1"/>
    <property type="gene ID" value="ACRNAN_scaffold1340.g12121"/>
</dbReference>
<feature type="transmembrane region" description="Helical" evidence="1">
    <location>
        <begin position="110"/>
        <end position="135"/>
    </location>
</feature>
<sequence>MNSIHNRSEESPRYWCFRGKVHVQKLALSIAIFRFAFSIIFIAASISRSQFWNILQLHNENQEIHPLVIRIIDLVPYWLLIEAFIYFWVHAAVIYASVKNKPWGYWPQLALDALVLVQHFILTKFLVVTLIWLHFLHKAALELVEKRMQERSKGPDKLIKFLLKQDPNDWFAEILAINSSLPNIWLIVGSLIVIWAVLTAALSFCLVVTWRAYRYMKELQLNESKMVSTEESQDLIKDKYFI</sequence>
<keyword evidence="1" id="KW-0472">Membrane</keyword>
<feature type="transmembrane region" description="Helical" evidence="1">
    <location>
        <begin position="26"/>
        <end position="46"/>
    </location>
</feature>
<name>A0A914CS66_9BILA</name>
<organism evidence="2 3">
    <name type="scientific">Acrobeloides nanus</name>
    <dbReference type="NCBI Taxonomy" id="290746"/>
    <lineage>
        <taxon>Eukaryota</taxon>
        <taxon>Metazoa</taxon>
        <taxon>Ecdysozoa</taxon>
        <taxon>Nematoda</taxon>
        <taxon>Chromadorea</taxon>
        <taxon>Rhabditida</taxon>
        <taxon>Tylenchina</taxon>
        <taxon>Cephalobomorpha</taxon>
        <taxon>Cephaloboidea</taxon>
        <taxon>Cephalobidae</taxon>
        <taxon>Acrobeloides</taxon>
    </lineage>
</organism>
<protein>
    <submittedName>
        <fullName evidence="3">Uncharacterized protein</fullName>
    </submittedName>
</protein>
<reference evidence="3" key="1">
    <citation type="submission" date="2022-11" db="UniProtKB">
        <authorList>
            <consortium name="WormBaseParasite"/>
        </authorList>
    </citation>
    <scope>IDENTIFICATION</scope>
</reference>
<dbReference type="AlphaFoldDB" id="A0A914CS66"/>